<evidence type="ECO:0000313" key="1">
    <source>
        <dbReference type="Proteomes" id="UP000046392"/>
    </source>
</evidence>
<accession>A0A0N5BJ17</accession>
<organism evidence="1 2">
    <name type="scientific">Strongyloides papillosus</name>
    <name type="common">Intestinal threadworm</name>
    <dbReference type="NCBI Taxonomy" id="174720"/>
    <lineage>
        <taxon>Eukaryota</taxon>
        <taxon>Metazoa</taxon>
        <taxon>Ecdysozoa</taxon>
        <taxon>Nematoda</taxon>
        <taxon>Chromadorea</taxon>
        <taxon>Rhabditida</taxon>
        <taxon>Tylenchina</taxon>
        <taxon>Panagrolaimomorpha</taxon>
        <taxon>Strongyloidoidea</taxon>
        <taxon>Strongyloididae</taxon>
        <taxon>Strongyloides</taxon>
    </lineage>
</organism>
<name>A0A0N5BJ17_STREA</name>
<dbReference type="WBParaSite" id="SPAL_0000594433.1">
    <property type="protein sequence ID" value="SPAL_0000594433.1"/>
    <property type="gene ID" value="SPAL_0000594433"/>
</dbReference>
<evidence type="ECO:0000313" key="2">
    <source>
        <dbReference type="WBParaSite" id="SPAL_0000594433.1"/>
    </source>
</evidence>
<proteinExistence type="predicted"/>
<keyword evidence="1" id="KW-1185">Reference proteome</keyword>
<protein>
    <submittedName>
        <fullName evidence="2">Uncharacterized protein</fullName>
    </submittedName>
</protein>
<sequence length="60" mass="7123">MEWGNYLEIILFLNYKDLKNLQTIVNSTVSFIGGDVAQIYNDVSKLEKIVEKDYIYFYHI</sequence>
<dbReference type="AlphaFoldDB" id="A0A0N5BJ17"/>
<dbReference type="Proteomes" id="UP000046392">
    <property type="component" value="Unplaced"/>
</dbReference>
<reference evidence="2" key="1">
    <citation type="submission" date="2017-02" db="UniProtKB">
        <authorList>
            <consortium name="WormBaseParasite"/>
        </authorList>
    </citation>
    <scope>IDENTIFICATION</scope>
</reference>